<dbReference type="AlphaFoldDB" id="X0UVP7"/>
<evidence type="ECO:0000313" key="2">
    <source>
        <dbReference type="EMBL" id="GAG03282.1"/>
    </source>
</evidence>
<dbReference type="InterPro" id="IPR015943">
    <property type="entry name" value="WD40/YVTN_repeat-like_dom_sf"/>
</dbReference>
<evidence type="ECO:0000259" key="1">
    <source>
        <dbReference type="Pfam" id="PF13360"/>
    </source>
</evidence>
<dbReference type="InterPro" id="IPR002372">
    <property type="entry name" value="PQQ_rpt_dom"/>
</dbReference>
<protein>
    <recommendedName>
        <fullName evidence="1">Pyrrolo-quinoline quinone repeat domain-containing protein</fullName>
    </recommendedName>
</protein>
<reference evidence="2" key="1">
    <citation type="journal article" date="2014" name="Front. Microbiol.">
        <title>High frequency of phylogenetically diverse reductive dehalogenase-homologous genes in deep subseafloor sedimentary metagenomes.</title>
        <authorList>
            <person name="Kawai M."/>
            <person name="Futagami T."/>
            <person name="Toyoda A."/>
            <person name="Takaki Y."/>
            <person name="Nishi S."/>
            <person name="Hori S."/>
            <person name="Arai W."/>
            <person name="Tsubouchi T."/>
            <person name="Morono Y."/>
            <person name="Uchiyama I."/>
            <person name="Ito T."/>
            <person name="Fujiyama A."/>
            <person name="Inagaki F."/>
            <person name="Takami H."/>
        </authorList>
    </citation>
    <scope>NUCLEOTIDE SEQUENCE</scope>
    <source>
        <strain evidence="2">Expedition CK06-06</strain>
    </source>
</reference>
<feature type="domain" description="Pyrrolo-quinoline quinone repeat" evidence="1">
    <location>
        <begin position="9"/>
        <end position="115"/>
    </location>
</feature>
<dbReference type="InterPro" id="IPR011047">
    <property type="entry name" value="Quinoprotein_ADH-like_sf"/>
</dbReference>
<organism evidence="2">
    <name type="scientific">marine sediment metagenome</name>
    <dbReference type="NCBI Taxonomy" id="412755"/>
    <lineage>
        <taxon>unclassified sequences</taxon>
        <taxon>metagenomes</taxon>
        <taxon>ecological metagenomes</taxon>
    </lineage>
</organism>
<dbReference type="Gene3D" id="2.130.10.10">
    <property type="entry name" value="YVTN repeat-like/Quinoprotein amine dehydrogenase"/>
    <property type="match status" value="1"/>
</dbReference>
<gene>
    <name evidence="2" type="ORF">S01H1_38215</name>
</gene>
<accession>X0UVP7</accession>
<dbReference type="EMBL" id="BARS01024042">
    <property type="protein sequence ID" value="GAG03282.1"/>
    <property type="molecule type" value="Genomic_DNA"/>
</dbReference>
<dbReference type="Pfam" id="PF13360">
    <property type="entry name" value="PQQ_2"/>
    <property type="match status" value="1"/>
</dbReference>
<comment type="caution">
    <text evidence="2">The sequence shown here is derived from an EMBL/GenBank/DDBJ whole genome shotgun (WGS) entry which is preliminary data.</text>
</comment>
<sequence>WPLSGRCVWGPQAVRDRVMMATDDEQLYCLDSNQTLLWNINLPYGPLAGTPLPVGDDEYILASSGGVVWRVKADSGEELAKTETGYPLSTGPVRMGNQLLVGGSDGCLHTIELANAQQP</sequence>
<dbReference type="SUPFAM" id="SSF50998">
    <property type="entry name" value="Quinoprotein alcohol dehydrogenase-like"/>
    <property type="match status" value="1"/>
</dbReference>
<feature type="non-terminal residue" evidence="2">
    <location>
        <position position="1"/>
    </location>
</feature>
<proteinExistence type="predicted"/>
<name>X0UVP7_9ZZZZ</name>